<gene>
    <name evidence="1" type="ORF">Microterr_25070</name>
</gene>
<keyword evidence="2" id="KW-1185">Reference proteome</keyword>
<protein>
    <recommendedName>
        <fullName evidence="3">MarR family transcriptional regulator</fullName>
    </recommendedName>
</protein>
<evidence type="ECO:0000313" key="1">
    <source>
        <dbReference type="EMBL" id="BDV31847.1"/>
    </source>
</evidence>
<evidence type="ECO:0008006" key="3">
    <source>
        <dbReference type="Google" id="ProtNLM"/>
    </source>
</evidence>
<sequence>MLAEARVAVGRAERELHSGLSESERATLAALLRRTAFPA</sequence>
<evidence type="ECO:0000313" key="2">
    <source>
        <dbReference type="Proteomes" id="UP001317779"/>
    </source>
</evidence>
<dbReference type="EMBL" id="AP027141">
    <property type="protein sequence ID" value="BDV31847.1"/>
    <property type="molecule type" value="Genomic_DNA"/>
</dbReference>
<organism evidence="1 2">
    <name type="scientific">Microbacterium terricola</name>
    <dbReference type="NCBI Taxonomy" id="344163"/>
    <lineage>
        <taxon>Bacteria</taxon>
        <taxon>Bacillati</taxon>
        <taxon>Actinomycetota</taxon>
        <taxon>Actinomycetes</taxon>
        <taxon>Micrococcales</taxon>
        <taxon>Microbacteriaceae</taxon>
        <taxon>Microbacterium</taxon>
    </lineage>
</organism>
<name>A0ABM8E1L5_9MICO</name>
<accession>A0ABM8E1L5</accession>
<proteinExistence type="predicted"/>
<reference evidence="1 2" key="1">
    <citation type="submission" date="2022-12" db="EMBL/GenBank/DDBJ databases">
        <title>Microbacterium terricola strain KV-448 chromosome, complete genome.</title>
        <authorList>
            <person name="Oshima T."/>
            <person name="Moriya T."/>
            <person name="Bessho Y."/>
        </authorList>
    </citation>
    <scope>NUCLEOTIDE SEQUENCE [LARGE SCALE GENOMIC DNA]</scope>
    <source>
        <strain evidence="1 2">KV-448</strain>
    </source>
</reference>
<dbReference type="Proteomes" id="UP001317779">
    <property type="component" value="Chromosome"/>
</dbReference>